<accession>A0ABT0GG10</accession>
<dbReference type="Gene3D" id="3.30.70.1440">
    <property type="entry name" value="Multidrug efflux transporter AcrB pore domain"/>
    <property type="match status" value="1"/>
</dbReference>
<keyword evidence="1" id="KW-0472">Membrane</keyword>
<dbReference type="Proteomes" id="UP001431449">
    <property type="component" value="Unassembled WGS sequence"/>
</dbReference>
<dbReference type="SUPFAM" id="SSF82866">
    <property type="entry name" value="Multidrug efflux transporter AcrB transmembrane domain"/>
    <property type="match status" value="2"/>
</dbReference>
<feature type="transmembrane region" description="Helical" evidence="1">
    <location>
        <begin position="12"/>
        <end position="33"/>
    </location>
</feature>
<organism evidence="2 3">
    <name type="scientific">Pseudomarimonas salicorniae</name>
    <dbReference type="NCBI Taxonomy" id="2933270"/>
    <lineage>
        <taxon>Bacteria</taxon>
        <taxon>Pseudomonadati</taxon>
        <taxon>Pseudomonadota</taxon>
        <taxon>Gammaproteobacteria</taxon>
        <taxon>Lysobacterales</taxon>
        <taxon>Lysobacteraceae</taxon>
        <taxon>Pseudomarimonas</taxon>
    </lineage>
</organism>
<dbReference type="InterPro" id="IPR001036">
    <property type="entry name" value="Acrflvin-R"/>
</dbReference>
<feature type="transmembrane region" description="Helical" evidence="1">
    <location>
        <begin position="390"/>
        <end position="414"/>
    </location>
</feature>
<keyword evidence="3" id="KW-1185">Reference proteome</keyword>
<feature type="transmembrane region" description="Helical" evidence="1">
    <location>
        <begin position="435"/>
        <end position="457"/>
    </location>
</feature>
<protein>
    <submittedName>
        <fullName evidence="2">Efflux RND transporter permease subunit</fullName>
    </submittedName>
</protein>
<dbReference type="InterPro" id="IPR027463">
    <property type="entry name" value="AcrB_DN_DC_subdom"/>
</dbReference>
<keyword evidence="1" id="KW-0812">Transmembrane</keyword>
<gene>
    <name evidence="2" type="ORF">M0G41_06840</name>
</gene>
<evidence type="ECO:0000313" key="2">
    <source>
        <dbReference type="EMBL" id="MCK7593383.1"/>
    </source>
</evidence>
<dbReference type="RefSeq" id="WP_248206825.1">
    <property type="nucleotide sequence ID" value="NZ_JALNMH010000004.1"/>
</dbReference>
<dbReference type="Gene3D" id="1.20.1640.10">
    <property type="entry name" value="Multidrug efflux transporter AcrB transmembrane domain"/>
    <property type="match status" value="2"/>
</dbReference>
<feature type="transmembrane region" description="Helical" evidence="1">
    <location>
        <begin position="469"/>
        <end position="493"/>
    </location>
</feature>
<comment type="caution">
    <text evidence="2">The sequence shown here is derived from an EMBL/GenBank/DDBJ whole genome shotgun (WGS) entry which is preliminary data.</text>
</comment>
<proteinExistence type="predicted"/>
<dbReference type="Gene3D" id="3.30.70.1430">
    <property type="entry name" value="Multidrug efflux transporter AcrB pore domain"/>
    <property type="match status" value="2"/>
</dbReference>
<evidence type="ECO:0000313" key="3">
    <source>
        <dbReference type="Proteomes" id="UP001431449"/>
    </source>
</evidence>
<dbReference type="SUPFAM" id="SSF82714">
    <property type="entry name" value="Multidrug efflux transporter AcrB TolC docking domain, DN and DC subdomains"/>
    <property type="match status" value="2"/>
</dbReference>
<dbReference type="PANTHER" id="PTHR32063:SF0">
    <property type="entry name" value="SWARMING MOTILITY PROTEIN SWRC"/>
    <property type="match status" value="1"/>
</dbReference>
<feature type="transmembrane region" description="Helical" evidence="1">
    <location>
        <begin position="338"/>
        <end position="357"/>
    </location>
</feature>
<dbReference type="SUPFAM" id="SSF82693">
    <property type="entry name" value="Multidrug efflux transporter AcrB pore domain, PN1, PN2, PC1 and PC2 subdomains"/>
    <property type="match status" value="2"/>
</dbReference>
<sequence length="1044" mass="112750">MFFERVLRHGILVWVAALVIGVLSLLAALRIPVQMIPDLEVRTISVETRWPGATPQDVEKEILIEQEEYLRSVPGLRRMLSQASTGSASIDLEFPFGVNIDEALIRVSNALSQVSGYPENVDEPRVLASAFSSNAFMYFAVLPQPGNPRNIDIDLLRDYIDDTVRTRMERVPGVSQVGIGGGAERQLQVWVAPATLAERQLTLSQIREAIRQRNRDISAGDIDSGDSRYLMRTVGRFDSVESLRELIVAERDGAFVRLGDIAEVRLDHSEIRGRSFSRGEPSLSLQVRRETGSNVIAIKDAMLPVVEDINRDLLNPIGMQMVLNSDDARYVEDSVRNVWTNLGIGALLAAAVLFGFLRSARMTAVGVIGIPLCALAAFLGLQLFGRTINVISLAGIAFALGMTLDNSIVVLENIEHKRRQGLDRFRAALQGVQEVWAALLASTLTTVLVFAPVLFIAEEAGQLYSDVAIAIAAAILASLAVATTLVPLASLAVPSRTLPEHIDPAAGLGVVPIRLRQVLDHPAQRNALILGVLLGTLGLAWWLTPPAEYLPEGEEAKTFSSMIAPPGTNLARMQRIGDEVQAQLVPHLDAEPDDFEAGRTPIPPLRSMVMSVSPGSLRVIAETSNPSHIDALMDAIDGIYRGYPGMRAFSSRGSIISSNDGGTRSVNLDIAGRELGELYRVAETAYRRAEAAFDEPRINSSPGSLSLGQPLIALKPRWERAAELGLTPTELGFAVAALSDGAFVDEYFLGDDKIDLYLYSSAVAEGGLSAIPQLPIYAPGRGVLPLEAVVEIEERLDTETLRRVNGRRTVTLNIIPPRSVALETAVETVRIEVLEAMRDAGEIPPGVEIDISGASDQLDATQASLSSNFLIAILLCYLLLVAIFNHFGYPWLILTSVPLGVAGGIIGLAILNLFVRQPFDMITMLGFLILVGTVVNNPILIVDHALRAWRGGARDAARVVADAVAARIRPMLMSTITTLAGLAPLVFIPGAGTELYRGVGAVVLFGLLFSLLISLSFLPALLHWVLVTWVGRKPPPDAHPASAP</sequence>
<keyword evidence="1" id="KW-1133">Transmembrane helix</keyword>
<evidence type="ECO:0000256" key="1">
    <source>
        <dbReference type="SAM" id="Phobius"/>
    </source>
</evidence>
<feature type="transmembrane region" description="Helical" evidence="1">
    <location>
        <begin position="921"/>
        <end position="942"/>
    </location>
</feature>
<dbReference type="Pfam" id="PF00873">
    <property type="entry name" value="ACR_tran"/>
    <property type="match status" value="1"/>
</dbReference>
<dbReference type="PANTHER" id="PTHR32063">
    <property type="match status" value="1"/>
</dbReference>
<dbReference type="EMBL" id="JALNMH010000004">
    <property type="protein sequence ID" value="MCK7593383.1"/>
    <property type="molecule type" value="Genomic_DNA"/>
</dbReference>
<feature type="transmembrane region" description="Helical" evidence="1">
    <location>
        <begin position="865"/>
        <end position="884"/>
    </location>
</feature>
<feature type="transmembrane region" description="Helical" evidence="1">
    <location>
        <begin position="971"/>
        <end position="992"/>
    </location>
</feature>
<dbReference type="Gene3D" id="3.30.70.1320">
    <property type="entry name" value="Multidrug efflux transporter AcrB pore domain like"/>
    <property type="match status" value="1"/>
</dbReference>
<name>A0ABT0GG10_9GAMM</name>
<dbReference type="Gene3D" id="3.30.2090.10">
    <property type="entry name" value="Multidrug efflux transporter AcrB TolC docking domain, DN and DC subdomains"/>
    <property type="match status" value="2"/>
</dbReference>
<dbReference type="PRINTS" id="PR00702">
    <property type="entry name" value="ACRIFLAVINRP"/>
</dbReference>
<reference evidence="2" key="1">
    <citation type="submission" date="2022-04" db="EMBL/GenBank/DDBJ databases">
        <title>Lysobacter sp. CAU 1642 isolated from sea sand.</title>
        <authorList>
            <person name="Kim W."/>
        </authorList>
    </citation>
    <scope>NUCLEOTIDE SEQUENCE</scope>
    <source>
        <strain evidence="2">CAU 1642</strain>
    </source>
</reference>
<feature type="transmembrane region" description="Helical" evidence="1">
    <location>
        <begin position="998"/>
        <end position="1026"/>
    </location>
</feature>
<feature type="transmembrane region" description="Helical" evidence="1">
    <location>
        <begin position="364"/>
        <end position="384"/>
    </location>
</feature>
<feature type="transmembrane region" description="Helical" evidence="1">
    <location>
        <begin position="891"/>
        <end position="915"/>
    </location>
</feature>